<protein>
    <recommendedName>
        <fullName evidence="3 11">Shikimate kinase</fullName>
        <shortName evidence="11">SK</shortName>
        <ecNumber evidence="3 11">2.7.1.71</ecNumber>
    </recommendedName>
</protein>
<keyword evidence="11" id="KW-0479">Metal-binding</keyword>
<evidence type="ECO:0000256" key="6">
    <source>
        <dbReference type="ARBA" id="ARBA00022741"/>
    </source>
</evidence>
<dbReference type="InterPro" id="IPR027417">
    <property type="entry name" value="P-loop_NTPase"/>
</dbReference>
<comment type="catalytic activity">
    <reaction evidence="10 11">
        <text>shikimate + ATP = 3-phosphoshikimate + ADP + H(+)</text>
        <dbReference type="Rhea" id="RHEA:13121"/>
        <dbReference type="ChEBI" id="CHEBI:15378"/>
        <dbReference type="ChEBI" id="CHEBI:30616"/>
        <dbReference type="ChEBI" id="CHEBI:36208"/>
        <dbReference type="ChEBI" id="CHEBI:145989"/>
        <dbReference type="ChEBI" id="CHEBI:456216"/>
        <dbReference type="EC" id="2.7.1.71"/>
    </reaction>
</comment>
<dbReference type="HAMAP" id="MF_00109">
    <property type="entry name" value="Shikimate_kinase"/>
    <property type="match status" value="1"/>
</dbReference>
<name>A0ABU7GGJ6_9SPHN</name>
<keyword evidence="11" id="KW-0460">Magnesium</keyword>
<comment type="similarity">
    <text evidence="2 11">Belongs to the shikimate kinase family.</text>
</comment>
<sequence length="189" mass="21099">MTEDHPSISRERLASIAARLDRPLVLVGLMGVGKSTVGRRLAAQLDRKFVDADEAIENAAQRSISEIFEQFGEAYFRDGERRVIARLIEEHDGVIATGGGAFVNNETRALILDKAIAVWIDCAIDTLVERTSRRNTRPLLKSGDPREILTRLYEDRRGFYSQAPIHVMSDAGPHDATATKILEALEEWL</sequence>
<keyword evidence="7 11" id="KW-0418">Kinase</keyword>
<dbReference type="CDD" id="cd00464">
    <property type="entry name" value="SK"/>
    <property type="match status" value="1"/>
</dbReference>
<comment type="subcellular location">
    <subcellularLocation>
        <location evidence="11">Cytoplasm</location>
    </subcellularLocation>
</comment>
<keyword evidence="6 11" id="KW-0547">Nucleotide-binding</keyword>
<evidence type="ECO:0000256" key="7">
    <source>
        <dbReference type="ARBA" id="ARBA00022777"/>
    </source>
</evidence>
<keyword evidence="4 11" id="KW-0028">Amino-acid biosynthesis</keyword>
<dbReference type="Gene3D" id="3.40.50.300">
    <property type="entry name" value="P-loop containing nucleotide triphosphate hydrolases"/>
    <property type="match status" value="1"/>
</dbReference>
<comment type="function">
    <text evidence="11">Catalyzes the specific phosphorylation of the 3-hydroxyl group of shikimic acid using ATP as a cosubstrate.</text>
</comment>
<keyword evidence="11" id="KW-0963">Cytoplasm</keyword>
<feature type="binding site" evidence="11">
    <location>
        <position position="35"/>
    </location>
    <ligand>
        <name>Mg(2+)</name>
        <dbReference type="ChEBI" id="CHEBI:18420"/>
    </ligand>
</feature>
<dbReference type="InterPro" id="IPR000623">
    <property type="entry name" value="Shikimate_kinase/TSH1"/>
</dbReference>
<dbReference type="EC" id="2.7.1.71" evidence="3 11"/>
<evidence type="ECO:0000256" key="1">
    <source>
        <dbReference type="ARBA" id="ARBA00004842"/>
    </source>
</evidence>
<dbReference type="Proteomes" id="UP001343492">
    <property type="component" value="Unassembled WGS sequence"/>
</dbReference>
<dbReference type="InterPro" id="IPR031322">
    <property type="entry name" value="Shikimate/glucono_kinase"/>
</dbReference>
<keyword evidence="13" id="KW-1185">Reference proteome</keyword>
<comment type="cofactor">
    <cofactor evidence="11">
        <name>Mg(2+)</name>
        <dbReference type="ChEBI" id="CHEBI:18420"/>
    </cofactor>
    <text evidence="11">Binds 1 Mg(2+) ion per subunit.</text>
</comment>
<comment type="caution">
    <text evidence="12">The sequence shown here is derived from an EMBL/GenBank/DDBJ whole genome shotgun (WGS) entry which is preliminary data.</text>
</comment>
<proteinExistence type="inferred from homology"/>
<comment type="caution">
    <text evidence="11">Lacks conserved residue(s) required for the propagation of feature annotation.</text>
</comment>
<gene>
    <name evidence="11" type="primary">aroK</name>
    <name evidence="12" type="ORF">VRS74_11065</name>
</gene>
<dbReference type="SUPFAM" id="SSF52540">
    <property type="entry name" value="P-loop containing nucleoside triphosphate hydrolases"/>
    <property type="match status" value="1"/>
</dbReference>
<evidence type="ECO:0000256" key="8">
    <source>
        <dbReference type="ARBA" id="ARBA00022840"/>
    </source>
</evidence>
<evidence type="ECO:0000256" key="11">
    <source>
        <dbReference type="HAMAP-Rule" id="MF_00109"/>
    </source>
</evidence>
<evidence type="ECO:0000256" key="3">
    <source>
        <dbReference type="ARBA" id="ARBA00012154"/>
    </source>
</evidence>
<evidence type="ECO:0000256" key="10">
    <source>
        <dbReference type="ARBA" id="ARBA00048567"/>
    </source>
</evidence>
<comment type="pathway">
    <text evidence="1 11">Metabolic intermediate biosynthesis; chorismate biosynthesis; chorismate from D-erythrose 4-phosphate and phosphoenolpyruvate: step 5/7.</text>
</comment>
<feature type="binding site" evidence="11">
    <location>
        <position position="137"/>
    </location>
    <ligand>
        <name>ATP</name>
        <dbReference type="ChEBI" id="CHEBI:30616"/>
    </ligand>
</feature>
<reference evidence="12 13" key="1">
    <citation type="submission" date="2024-01" db="EMBL/GenBank/DDBJ databases">
        <title>The genome sequence of Erythrobacteraceae sp. strain 1XM1-14.</title>
        <authorList>
            <person name="Liu Y."/>
        </authorList>
    </citation>
    <scope>NUCLEOTIDE SEQUENCE [LARGE SCALE GENOMIC DNA]</scope>
    <source>
        <strain evidence="12 13">1XM1-14</strain>
    </source>
</reference>
<feature type="binding site" evidence="11">
    <location>
        <position position="156"/>
    </location>
    <ligand>
        <name>substrate</name>
    </ligand>
</feature>
<accession>A0ABU7GGJ6</accession>
<keyword evidence="5 11" id="KW-0808">Transferase</keyword>
<dbReference type="PANTHER" id="PTHR21087:SF16">
    <property type="entry name" value="SHIKIMATE KINASE 1, CHLOROPLASTIC"/>
    <property type="match status" value="1"/>
</dbReference>
<feature type="binding site" evidence="11">
    <location>
        <position position="99"/>
    </location>
    <ligand>
        <name>substrate</name>
    </ligand>
</feature>
<evidence type="ECO:0000256" key="9">
    <source>
        <dbReference type="ARBA" id="ARBA00023141"/>
    </source>
</evidence>
<dbReference type="PRINTS" id="PR01100">
    <property type="entry name" value="SHIKIMTKNASE"/>
</dbReference>
<dbReference type="Pfam" id="PF01202">
    <property type="entry name" value="SKI"/>
    <property type="match status" value="1"/>
</dbReference>
<dbReference type="PROSITE" id="PS01128">
    <property type="entry name" value="SHIKIMATE_KINASE"/>
    <property type="match status" value="1"/>
</dbReference>
<dbReference type="PANTHER" id="PTHR21087">
    <property type="entry name" value="SHIKIMATE KINASE"/>
    <property type="match status" value="1"/>
</dbReference>
<comment type="subunit">
    <text evidence="11">Monomer.</text>
</comment>
<evidence type="ECO:0000313" key="13">
    <source>
        <dbReference type="Proteomes" id="UP001343492"/>
    </source>
</evidence>
<dbReference type="EMBL" id="JAZDQV010000011">
    <property type="protein sequence ID" value="MEE1878223.1"/>
    <property type="molecule type" value="Genomic_DNA"/>
</dbReference>
<feature type="binding site" evidence="11">
    <location>
        <begin position="31"/>
        <end position="36"/>
    </location>
    <ligand>
        <name>ATP</name>
        <dbReference type="ChEBI" id="CHEBI:30616"/>
    </ligand>
</feature>
<feature type="binding site" evidence="11">
    <location>
        <position position="53"/>
    </location>
    <ligand>
        <name>substrate</name>
    </ligand>
</feature>
<keyword evidence="8 11" id="KW-0067">ATP-binding</keyword>
<evidence type="ECO:0000256" key="2">
    <source>
        <dbReference type="ARBA" id="ARBA00006997"/>
    </source>
</evidence>
<evidence type="ECO:0000313" key="12">
    <source>
        <dbReference type="EMBL" id="MEE1878223.1"/>
    </source>
</evidence>
<evidence type="ECO:0000256" key="4">
    <source>
        <dbReference type="ARBA" id="ARBA00022605"/>
    </source>
</evidence>
<dbReference type="InterPro" id="IPR023000">
    <property type="entry name" value="Shikimate_kinase_CS"/>
</dbReference>
<dbReference type="RefSeq" id="WP_354145329.1">
    <property type="nucleotide sequence ID" value="NZ_JAZDQV010000011.1"/>
</dbReference>
<feature type="binding site" evidence="11">
    <location>
        <position position="77"/>
    </location>
    <ligand>
        <name>substrate</name>
    </ligand>
</feature>
<keyword evidence="9 11" id="KW-0057">Aromatic amino acid biosynthesis</keyword>
<dbReference type="NCBIfam" id="NF010552">
    <property type="entry name" value="PRK13946.1"/>
    <property type="match status" value="1"/>
</dbReference>
<evidence type="ECO:0000256" key="5">
    <source>
        <dbReference type="ARBA" id="ARBA00022679"/>
    </source>
</evidence>
<dbReference type="GO" id="GO:0004765">
    <property type="term" value="F:shikimate kinase activity"/>
    <property type="evidence" value="ECO:0007669"/>
    <property type="project" value="UniProtKB-EC"/>
</dbReference>
<organism evidence="12 13">
    <name type="scientific">Altererythrobacter litoralis</name>
    <dbReference type="NCBI Taxonomy" id="3113904"/>
    <lineage>
        <taxon>Bacteria</taxon>
        <taxon>Pseudomonadati</taxon>
        <taxon>Pseudomonadota</taxon>
        <taxon>Alphaproteobacteria</taxon>
        <taxon>Sphingomonadales</taxon>
        <taxon>Erythrobacteraceae</taxon>
        <taxon>Altererythrobacter</taxon>
    </lineage>
</organism>